<dbReference type="GeneID" id="98296390"/>
<dbReference type="AlphaFoldDB" id="A0A261G303"/>
<reference evidence="3 4" key="1">
    <citation type="journal article" date="2017" name="BMC Genomics">
        <title>Comparative genomic and phylogenomic analyses of the Bifidobacteriaceae family.</title>
        <authorList>
            <person name="Lugli G.A."/>
            <person name="Milani C."/>
            <person name="Turroni F."/>
            <person name="Duranti S."/>
            <person name="Mancabelli L."/>
            <person name="Mangifesta M."/>
            <person name="Ferrario C."/>
            <person name="Modesto M."/>
            <person name="Mattarelli P."/>
            <person name="Jiri K."/>
            <person name="van Sinderen D."/>
            <person name="Ventura M."/>
        </authorList>
    </citation>
    <scope>NUCLEOTIDE SEQUENCE [LARGE SCALE GENOMIC DNA]</scope>
    <source>
        <strain evidence="3 4">LMG 28769</strain>
    </source>
</reference>
<gene>
    <name evidence="3" type="ORF">BAQU_1736</name>
</gene>
<sequence>MHRRLTAALGAVLLLASLGACSNTQPETAPKTTQSNSQTATSTAIVTVEGSGVATDVTITVIDPNTGLKPSDAAAGLDAQSASPTDSTGKVGDSKTLTKSTENVVLPYTKELKVTTGQKVTVSAQNGTSDGPIKASITLNGKTVSNSATGANAAVTATSQEAE</sequence>
<feature type="chain" id="PRO_5038643302" description="Lipoprotein" evidence="2">
    <location>
        <begin position="23"/>
        <end position="163"/>
    </location>
</feature>
<dbReference type="Gene3D" id="2.60.40.2880">
    <property type="entry name" value="MmpS1-5, C-terminal soluble domain"/>
    <property type="match status" value="1"/>
</dbReference>
<name>A0A261G303_9BIFI</name>
<dbReference type="RefSeq" id="WP_094694792.1">
    <property type="nucleotide sequence ID" value="NZ_JBDNSV010000003.1"/>
</dbReference>
<comment type="caution">
    <text evidence="3">The sequence shown here is derived from an EMBL/GenBank/DDBJ whole genome shotgun (WGS) entry which is preliminary data.</text>
</comment>
<feature type="region of interest" description="Disordered" evidence="1">
    <location>
        <begin position="64"/>
        <end position="95"/>
    </location>
</feature>
<keyword evidence="4" id="KW-1185">Reference proteome</keyword>
<protein>
    <recommendedName>
        <fullName evidence="5">Lipoprotein</fullName>
    </recommendedName>
</protein>
<feature type="region of interest" description="Disordered" evidence="1">
    <location>
        <begin position="144"/>
        <end position="163"/>
    </location>
</feature>
<keyword evidence="2" id="KW-0732">Signal</keyword>
<accession>A0A261G303</accession>
<dbReference type="PROSITE" id="PS51257">
    <property type="entry name" value="PROKAR_LIPOPROTEIN"/>
    <property type="match status" value="1"/>
</dbReference>
<evidence type="ECO:0000313" key="3">
    <source>
        <dbReference type="EMBL" id="OZG65553.1"/>
    </source>
</evidence>
<evidence type="ECO:0000256" key="2">
    <source>
        <dbReference type="SAM" id="SignalP"/>
    </source>
</evidence>
<dbReference type="EMBL" id="MWXA01000008">
    <property type="protein sequence ID" value="OZG65553.1"/>
    <property type="molecule type" value="Genomic_DNA"/>
</dbReference>
<feature type="signal peptide" evidence="2">
    <location>
        <begin position="1"/>
        <end position="22"/>
    </location>
</feature>
<evidence type="ECO:0000256" key="1">
    <source>
        <dbReference type="SAM" id="MobiDB-lite"/>
    </source>
</evidence>
<evidence type="ECO:0000313" key="4">
    <source>
        <dbReference type="Proteomes" id="UP000216451"/>
    </source>
</evidence>
<evidence type="ECO:0008006" key="5">
    <source>
        <dbReference type="Google" id="ProtNLM"/>
    </source>
</evidence>
<dbReference type="Proteomes" id="UP000216451">
    <property type="component" value="Unassembled WGS sequence"/>
</dbReference>
<organism evidence="3 4">
    <name type="scientific">Bifidobacterium aquikefiri</name>
    <dbReference type="NCBI Taxonomy" id="1653207"/>
    <lineage>
        <taxon>Bacteria</taxon>
        <taxon>Bacillati</taxon>
        <taxon>Actinomycetota</taxon>
        <taxon>Actinomycetes</taxon>
        <taxon>Bifidobacteriales</taxon>
        <taxon>Bifidobacteriaceae</taxon>
        <taxon>Bifidobacterium</taxon>
    </lineage>
</organism>
<proteinExistence type="predicted"/>
<dbReference type="InterPro" id="IPR038468">
    <property type="entry name" value="MmpS_C"/>
</dbReference>